<dbReference type="InterPro" id="IPR036291">
    <property type="entry name" value="NAD(P)-bd_dom_sf"/>
</dbReference>
<evidence type="ECO:0000313" key="11">
    <source>
        <dbReference type="EMBL" id="CAE7255177.1"/>
    </source>
</evidence>
<evidence type="ECO:0000256" key="8">
    <source>
        <dbReference type="ARBA" id="ARBA00023136"/>
    </source>
</evidence>
<gene>
    <name evidence="11" type="ORF">SPIL2461_LOCUS5107</name>
</gene>
<evidence type="ECO:0000256" key="4">
    <source>
        <dbReference type="ARBA" id="ARBA00022692"/>
    </source>
</evidence>
<dbReference type="Pfam" id="PF03062">
    <property type="entry name" value="MBOAT"/>
    <property type="match status" value="1"/>
</dbReference>
<evidence type="ECO:0000256" key="9">
    <source>
        <dbReference type="SAM" id="Phobius"/>
    </source>
</evidence>
<dbReference type="InterPro" id="IPR004299">
    <property type="entry name" value="MBOAT_fam"/>
</dbReference>
<dbReference type="SUPFAM" id="SSF51735">
    <property type="entry name" value="NAD(P)-binding Rossmann-fold domains"/>
    <property type="match status" value="1"/>
</dbReference>
<dbReference type="GO" id="GO:0051287">
    <property type="term" value="F:NAD binding"/>
    <property type="evidence" value="ECO:0007669"/>
    <property type="project" value="InterPro"/>
</dbReference>
<comment type="similarity">
    <text evidence="2">Belongs to the glyceraldehyde-3-phosphate dehydrogenase family.</text>
</comment>
<dbReference type="EMBL" id="CAJNIZ010007107">
    <property type="protein sequence ID" value="CAE7255177.1"/>
    <property type="molecule type" value="Genomic_DNA"/>
</dbReference>
<dbReference type="OrthoDB" id="1152826at2759"/>
<keyword evidence="12" id="KW-1185">Reference proteome</keyword>
<sequence length="801" mass="89180">EPKEIKWGESGAAYVCESTGIFTTKEKAELHLQGGAKKVIISAPPKDDVPMYVVGVNHTEYKTTDTVVSNASCTTNCLAPLTKVVHEKFGIIEGLMTTVHAMTATQLTVDGPSRGGKDWRGGRCASQNIIPSATGAAKAVGKVIPAMNKKLTGMAFRVPTPNVSVVDLTVRLEKPAKYEEIVAAIKDAANGPMKGVLDWTDEEVVSTDFVTCKASSIFDVAAGISLNDNFVKLVSWYDNEWGYSNRLVELAVHMAKVVKADLLAEVPAGYEEQFEGLQLVARAQLAKMMRYYPWILYFFCSWLPEAAWELRMICVRSKPCRTYLSQRKAWMWWIQDGLWPFALVDNGDMQWRDFRSSLPLLLPAALGTVMIRRCLAAQMPGIGGGYSARILVRACMGVFFVLVLHGVGCIFVLAHAWVFYALARLLAGKQMFVPMVWAAALTYIVLTDRNILPEESMHFRTWLGPSAAFLDAEPFSGIYHWSHSLKLMLLRSMSFVLDWHRALISGTAPEGRYCFLNSLAHLLYLPTFLAGPVLTFDDFIDQCQVPKTLGSSVLWSLLQLLVALAMTESAWHLYFVFAMARVDLLQEMSPRLVATAVFITLNMMWLKFLCMWRFGRVWAMADGIEVPENMRRSMCNNFSLLGFWRSWHASFNRWLVRYLYVPLGGSHRKLVASTATFLFVAAWHDLQLKLIAWGLFNVVFLWLEGVAVAAFPAVAWPRPVLGLAGSTYIVVLMAVNLIGYSTGLHGFAALLPATAQWREALWVIAGAYVTFFCGIQVMLEVRKLDGTTGKGKEALSGPKSD</sequence>
<dbReference type="SMART" id="SM00846">
    <property type="entry name" value="Gp_dh_N"/>
    <property type="match status" value="1"/>
</dbReference>
<dbReference type="CDD" id="cd18126">
    <property type="entry name" value="GAPDH_I_C"/>
    <property type="match status" value="1"/>
</dbReference>
<feature type="domain" description="Glyceraldehyde 3-phosphate dehydrogenase NAD(P) binding" evidence="10">
    <location>
        <begin position="1"/>
        <end position="73"/>
    </location>
</feature>
<keyword evidence="4 9" id="KW-0812">Transmembrane</keyword>
<evidence type="ECO:0000256" key="6">
    <source>
        <dbReference type="ARBA" id="ARBA00023002"/>
    </source>
</evidence>
<evidence type="ECO:0000256" key="1">
    <source>
        <dbReference type="ARBA" id="ARBA00004141"/>
    </source>
</evidence>
<comment type="subcellular location">
    <subcellularLocation>
        <location evidence="1">Membrane</location>
        <topology evidence="1">Multi-pass membrane protein</topology>
    </subcellularLocation>
</comment>
<keyword evidence="5 9" id="KW-1133">Transmembrane helix</keyword>
<dbReference type="InterPro" id="IPR020830">
    <property type="entry name" value="GlycerAld_3-P_DH_AS"/>
</dbReference>
<dbReference type="Gene3D" id="3.30.360.10">
    <property type="entry name" value="Dihydrodipicolinate Reductase, domain 2"/>
    <property type="match status" value="1"/>
</dbReference>
<feature type="transmembrane region" description="Helical" evidence="9">
    <location>
        <begin position="592"/>
        <end position="610"/>
    </location>
</feature>
<evidence type="ECO:0000256" key="5">
    <source>
        <dbReference type="ARBA" id="ARBA00022989"/>
    </source>
</evidence>
<feature type="transmembrane region" description="Helical" evidence="9">
    <location>
        <begin position="690"/>
        <end position="713"/>
    </location>
</feature>
<evidence type="ECO:0000256" key="2">
    <source>
        <dbReference type="ARBA" id="ARBA00007406"/>
    </source>
</evidence>
<dbReference type="InterPro" id="IPR020831">
    <property type="entry name" value="GlycerAld/Erythrose_P_DH"/>
</dbReference>
<feature type="transmembrane region" description="Helical" evidence="9">
    <location>
        <begin position="557"/>
        <end position="580"/>
    </location>
</feature>
<dbReference type="PROSITE" id="PS00071">
    <property type="entry name" value="GAPDH"/>
    <property type="match status" value="1"/>
</dbReference>
<evidence type="ECO:0000259" key="10">
    <source>
        <dbReference type="SMART" id="SM00846"/>
    </source>
</evidence>
<dbReference type="GO" id="GO:0016020">
    <property type="term" value="C:membrane"/>
    <property type="evidence" value="ECO:0007669"/>
    <property type="project" value="UniProtKB-SubCell"/>
</dbReference>
<accession>A0A812LZI0</accession>
<evidence type="ECO:0000256" key="3">
    <source>
        <dbReference type="ARBA" id="ARBA00011881"/>
    </source>
</evidence>
<keyword evidence="8 9" id="KW-0472">Membrane</keyword>
<feature type="transmembrane region" description="Helical" evidence="9">
    <location>
        <begin position="396"/>
        <end position="420"/>
    </location>
</feature>
<dbReference type="AlphaFoldDB" id="A0A812LZI0"/>
<dbReference type="GO" id="GO:0005829">
    <property type="term" value="C:cytosol"/>
    <property type="evidence" value="ECO:0007669"/>
    <property type="project" value="TreeGrafter"/>
</dbReference>
<keyword evidence="7" id="KW-0520">NAD</keyword>
<feature type="transmembrane region" description="Helical" evidence="9">
    <location>
        <begin position="720"/>
        <end position="740"/>
    </location>
</feature>
<dbReference type="FunFam" id="3.30.360.10:FF:000001">
    <property type="entry name" value="Glyceraldehyde-3-phosphate dehydrogenase"/>
    <property type="match status" value="1"/>
</dbReference>
<dbReference type="PRINTS" id="PR00078">
    <property type="entry name" value="G3PDHDRGNASE"/>
</dbReference>
<organism evidence="11 12">
    <name type="scientific">Symbiodinium pilosum</name>
    <name type="common">Dinoflagellate</name>
    <dbReference type="NCBI Taxonomy" id="2952"/>
    <lineage>
        <taxon>Eukaryota</taxon>
        <taxon>Sar</taxon>
        <taxon>Alveolata</taxon>
        <taxon>Dinophyceae</taxon>
        <taxon>Suessiales</taxon>
        <taxon>Symbiodiniaceae</taxon>
        <taxon>Symbiodinium</taxon>
    </lineage>
</organism>
<dbReference type="InterPro" id="IPR020828">
    <property type="entry name" value="GlycerAld_3-P_DH_NAD(P)-bd"/>
</dbReference>
<feature type="transmembrane region" description="Helical" evidence="9">
    <location>
        <begin position="291"/>
        <end position="308"/>
    </location>
</feature>
<name>A0A812LZI0_SYMPI</name>
<feature type="transmembrane region" description="Helical" evidence="9">
    <location>
        <begin position="432"/>
        <end position="452"/>
    </location>
</feature>
<dbReference type="GO" id="GO:0006096">
    <property type="term" value="P:glycolytic process"/>
    <property type="evidence" value="ECO:0007669"/>
    <property type="project" value="TreeGrafter"/>
</dbReference>
<dbReference type="SUPFAM" id="SSF55347">
    <property type="entry name" value="Glyceraldehyde-3-phosphate dehydrogenase-like, C-terminal domain"/>
    <property type="match status" value="1"/>
</dbReference>
<dbReference type="Pfam" id="PF02800">
    <property type="entry name" value="Gp_dh_C"/>
    <property type="match status" value="1"/>
</dbReference>
<dbReference type="Gene3D" id="3.40.50.720">
    <property type="entry name" value="NAD(P)-binding Rossmann-like Domain"/>
    <property type="match status" value="1"/>
</dbReference>
<reference evidence="11" key="1">
    <citation type="submission" date="2021-02" db="EMBL/GenBank/DDBJ databases">
        <authorList>
            <person name="Dougan E. K."/>
            <person name="Rhodes N."/>
            <person name="Thang M."/>
            <person name="Chan C."/>
        </authorList>
    </citation>
    <scope>NUCLEOTIDE SEQUENCE</scope>
</reference>
<comment type="subunit">
    <text evidence="3">Homotetramer.</text>
</comment>
<evidence type="ECO:0000256" key="7">
    <source>
        <dbReference type="ARBA" id="ARBA00023027"/>
    </source>
</evidence>
<dbReference type="PANTHER" id="PTHR10836:SF76">
    <property type="entry name" value="GLYCERALDEHYDE-3-PHOSPHATE DEHYDROGENASE-RELATED"/>
    <property type="match status" value="1"/>
</dbReference>
<dbReference type="InterPro" id="IPR020829">
    <property type="entry name" value="GlycerAld_3-P_DH_cat"/>
</dbReference>
<evidence type="ECO:0000313" key="12">
    <source>
        <dbReference type="Proteomes" id="UP000649617"/>
    </source>
</evidence>
<proteinExistence type="inferred from homology"/>
<dbReference type="Proteomes" id="UP000649617">
    <property type="component" value="Unassembled WGS sequence"/>
</dbReference>
<dbReference type="PANTHER" id="PTHR10836">
    <property type="entry name" value="GLYCERALDEHYDE 3-PHOSPHATE DEHYDROGENASE"/>
    <property type="match status" value="1"/>
</dbReference>
<protein>
    <recommendedName>
        <fullName evidence="10">Glyceraldehyde 3-phosphate dehydrogenase NAD(P) binding domain-containing protein</fullName>
    </recommendedName>
</protein>
<comment type="caution">
    <text evidence="11">The sequence shown here is derived from an EMBL/GenBank/DDBJ whole genome shotgun (WGS) entry which is preliminary data.</text>
</comment>
<keyword evidence="6" id="KW-0560">Oxidoreductase</keyword>
<feature type="transmembrane region" description="Helical" evidence="9">
    <location>
        <begin position="760"/>
        <end position="779"/>
    </location>
</feature>
<dbReference type="GO" id="GO:0004365">
    <property type="term" value="F:glyceraldehyde-3-phosphate dehydrogenase (NAD+) (phosphorylating) activity"/>
    <property type="evidence" value="ECO:0007669"/>
    <property type="project" value="TreeGrafter"/>
</dbReference>
<feature type="non-terminal residue" evidence="11">
    <location>
        <position position="1"/>
    </location>
</feature>